<dbReference type="InterPro" id="IPR024535">
    <property type="entry name" value="RHGA/B-epi-like_pectate_lyase"/>
</dbReference>
<evidence type="ECO:0000313" key="3">
    <source>
        <dbReference type="EMBL" id="RAV17833.1"/>
    </source>
</evidence>
<dbReference type="AlphaFoldDB" id="A0A329MGN9"/>
<name>A0A329MGN9_9BACL</name>
<dbReference type="OrthoDB" id="6502305at2"/>
<keyword evidence="4" id="KW-1185">Reference proteome</keyword>
<dbReference type="SMART" id="SM00710">
    <property type="entry name" value="PbH1"/>
    <property type="match status" value="4"/>
</dbReference>
<comment type="caution">
    <text evidence="3">The sequence shown here is derived from an EMBL/GenBank/DDBJ whole genome shotgun (WGS) entry which is preliminary data.</text>
</comment>
<dbReference type="Pfam" id="PF12708">
    <property type="entry name" value="Pect-lyase_RHGA_epim"/>
    <property type="match status" value="1"/>
</dbReference>
<dbReference type="EMBL" id="QMFB01000017">
    <property type="protein sequence ID" value="RAV17833.1"/>
    <property type="molecule type" value="Genomic_DNA"/>
</dbReference>
<dbReference type="InterPro" id="IPR006626">
    <property type="entry name" value="PbH1"/>
</dbReference>
<evidence type="ECO:0000313" key="4">
    <source>
        <dbReference type="Proteomes" id="UP000250369"/>
    </source>
</evidence>
<sequence>MTGHNEGDKGISRRKLLASIGMAGAAFAAEGLLSRGPIGFAGIDGESVTSAVYDESGGAGFCGEGVLSATIAGLQVMSCTPPPTLYYVTDSGKEGMFAYDPADTAAADDAAMVVVTATGARYKRILTGSRINVKWFGAKGDGAADDSAGIQQANDYAAARKYEVYFPVGTYKAYNLRPTASWLADGNAVIRNRRDDCTTALDRWLFVYVASAKDIVLDGLTFDGNVAADPASWSSGNYDSFTGSIACAVQNSSRITIRNCVFQNSYMSPLRLQESADIAVDNCLMRRGRGNFGDGLYMDNCHNVQIVKCFAEDYTRIGFVAEHGCTNITFSQCWARNGHDGSILYGGGEYTGGFWAENSQNVTFSQCVAENNRHRGFIACTGPSTPSLAPTTNFYLKACVSLDNKETGFLLGTWTNHPVNIVCDECYSLRSEKGFLMTIFDHRDVITLTNCYAYIPNVAGVDSVAYALQNYEMGTGSTVTAKINIIDCVSDFGLLDYTKLQSQTSDMADFACLTSPVPYRSSGGGKAVITIDNFVNAKQANSVIIKCRKGDPTFRINNSYVTIPIIQDFKEVRLTNCVLTTLDHELGNAASLGNVTLIDSELQGGLRITTKGRMTFRNTLFRVAAGKALSLVRSGVEFTQFSDCRFEKNMTTAGAIVQIDSTLAAKSRFFFHDCLFYNTVNTTAATAAYVDCSNSTVIAPYFSGCYSDDTVPNALQIAGTLSAPAGDTVIPMH</sequence>
<dbReference type="Pfam" id="PF13229">
    <property type="entry name" value="Beta_helix"/>
    <property type="match status" value="1"/>
</dbReference>
<proteinExistence type="predicted"/>
<evidence type="ECO:0000259" key="2">
    <source>
        <dbReference type="Pfam" id="PF13229"/>
    </source>
</evidence>
<dbReference type="SUPFAM" id="SSF51126">
    <property type="entry name" value="Pectin lyase-like"/>
    <property type="match status" value="2"/>
</dbReference>
<dbReference type="PROSITE" id="PS51318">
    <property type="entry name" value="TAT"/>
    <property type="match status" value="1"/>
</dbReference>
<evidence type="ECO:0000259" key="1">
    <source>
        <dbReference type="Pfam" id="PF12708"/>
    </source>
</evidence>
<protein>
    <recommendedName>
        <fullName evidence="5">Pectate lyase superfamily protein domain-containing protein</fullName>
    </recommendedName>
</protein>
<dbReference type="Gene3D" id="2.160.20.10">
    <property type="entry name" value="Single-stranded right-handed beta-helix, Pectin lyase-like"/>
    <property type="match status" value="1"/>
</dbReference>
<organism evidence="3 4">
    <name type="scientific">Paenibacillus contaminans</name>
    <dbReference type="NCBI Taxonomy" id="450362"/>
    <lineage>
        <taxon>Bacteria</taxon>
        <taxon>Bacillati</taxon>
        <taxon>Bacillota</taxon>
        <taxon>Bacilli</taxon>
        <taxon>Bacillales</taxon>
        <taxon>Paenibacillaceae</taxon>
        <taxon>Paenibacillus</taxon>
    </lineage>
</organism>
<reference evidence="3 4" key="1">
    <citation type="journal article" date="2009" name="Int. J. Syst. Evol. Microbiol.">
        <title>Paenibacillus contaminans sp. nov., isolated from a contaminated laboratory plate.</title>
        <authorList>
            <person name="Chou J.H."/>
            <person name="Lee J.H."/>
            <person name="Lin M.C."/>
            <person name="Chang P.S."/>
            <person name="Arun A.B."/>
            <person name="Young C.C."/>
            <person name="Chen W.M."/>
        </authorList>
    </citation>
    <scope>NUCLEOTIDE SEQUENCE [LARGE SCALE GENOMIC DNA]</scope>
    <source>
        <strain evidence="3 4">CKOBP-6</strain>
    </source>
</reference>
<accession>A0A329MGN9</accession>
<dbReference type="Proteomes" id="UP000250369">
    <property type="component" value="Unassembled WGS sequence"/>
</dbReference>
<dbReference type="InterPro" id="IPR012334">
    <property type="entry name" value="Pectin_lyas_fold"/>
</dbReference>
<dbReference type="InterPro" id="IPR011050">
    <property type="entry name" value="Pectin_lyase_fold/virulence"/>
</dbReference>
<feature type="domain" description="Right handed beta helix" evidence="2">
    <location>
        <begin position="247"/>
        <end position="348"/>
    </location>
</feature>
<dbReference type="InterPro" id="IPR006311">
    <property type="entry name" value="TAT_signal"/>
</dbReference>
<feature type="domain" description="Rhamnogalacturonase A/B/Epimerase-like pectate lyase" evidence="1">
    <location>
        <begin position="131"/>
        <end position="171"/>
    </location>
</feature>
<evidence type="ECO:0008006" key="5">
    <source>
        <dbReference type="Google" id="ProtNLM"/>
    </source>
</evidence>
<gene>
    <name evidence="3" type="ORF">DQG23_25820</name>
</gene>
<dbReference type="InterPro" id="IPR039448">
    <property type="entry name" value="Beta_helix"/>
</dbReference>
<dbReference type="RefSeq" id="WP_113033919.1">
    <property type="nucleotide sequence ID" value="NZ_QMFB01000017.1"/>
</dbReference>